<feature type="binding site" evidence="4">
    <location>
        <position position="311"/>
    </location>
    <ligand>
        <name>substrate</name>
    </ligand>
</feature>
<evidence type="ECO:0000256" key="1">
    <source>
        <dbReference type="ARBA" id="ARBA00004897"/>
    </source>
</evidence>
<dbReference type="PANTHER" id="PTHR33569:SF1">
    <property type="entry name" value="UREASE"/>
    <property type="match status" value="1"/>
</dbReference>
<dbReference type="Proteomes" id="UP001151760">
    <property type="component" value="Unassembled WGS sequence"/>
</dbReference>
<dbReference type="SUPFAM" id="SSF51278">
    <property type="entry name" value="Urease, beta-subunit"/>
    <property type="match status" value="1"/>
</dbReference>
<reference evidence="6" key="2">
    <citation type="submission" date="2022-01" db="EMBL/GenBank/DDBJ databases">
        <authorList>
            <person name="Yamashiro T."/>
            <person name="Shiraishi A."/>
            <person name="Satake H."/>
            <person name="Nakayama K."/>
        </authorList>
    </citation>
    <scope>NUCLEOTIDE SEQUENCE</scope>
</reference>
<dbReference type="InterPro" id="IPR036461">
    <property type="entry name" value="Urease_betasu_sf"/>
</dbReference>
<dbReference type="Gene3D" id="2.30.40.10">
    <property type="entry name" value="Urease, subunit C, domain 1"/>
    <property type="match status" value="1"/>
</dbReference>
<feature type="domain" description="Urease" evidence="5">
    <location>
        <begin position="241"/>
        <end position="320"/>
    </location>
</feature>
<dbReference type="PANTHER" id="PTHR33569">
    <property type="entry name" value="UREASE"/>
    <property type="match status" value="1"/>
</dbReference>
<protein>
    <recommendedName>
        <fullName evidence="2">urease</fullName>
        <ecNumber evidence="2">3.5.1.5</ecNumber>
    </recommendedName>
</protein>
<feature type="non-terminal residue" evidence="6">
    <location>
        <position position="1"/>
    </location>
</feature>
<dbReference type="Gene3D" id="2.10.150.10">
    <property type="entry name" value="Urease, beta subunit"/>
    <property type="match status" value="1"/>
</dbReference>
<organism evidence="6 7">
    <name type="scientific">Tanacetum coccineum</name>
    <dbReference type="NCBI Taxonomy" id="301880"/>
    <lineage>
        <taxon>Eukaryota</taxon>
        <taxon>Viridiplantae</taxon>
        <taxon>Streptophyta</taxon>
        <taxon>Embryophyta</taxon>
        <taxon>Tracheophyta</taxon>
        <taxon>Spermatophyta</taxon>
        <taxon>Magnoliopsida</taxon>
        <taxon>eudicotyledons</taxon>
        <taxon>Gunneridae</taxon>
        <taxon>Pentapetalae</taxon>
        <taxon>asterids</taxon>
        <taxon>campanulids</taxon>
        <taxon>Asterales</taxon>
        <taxon>Asteraceae</taxon>
        <taxon>Asteroideae</taxon>
        <taxon>Anthemideae</taxon>
        <taxon>Anthemidinae</taxon>
        <taxon>Tanacetum</taxon>
    </lineage>
</organism>
<evidence type="ECO:0000256" key="2">
    <source>
        <dbReference type="ARBA" id="ARBA00012934"/>
    </source>
</evidence>
<name>A0ABQ5G490_9ASTR</name>
<dbReference type="InterPro" id="IPR011059">
    <property type="entry name" value="Metal-dep_hydrolase_composite"/>
</dbReference>
<keyword evidence="3" id="KW-0378">Hydrolase</keyword>
<dbReference type="Gene3D" id="3.30.280.10">
    <property type="entry name" value="Urease, gamma-like subunit"/>
    <property type="match status" value="1"/>
</dbReference>
<dbReference type="InterPro" id="IPR036463">
    <property type="entry name" value="Urease_gamma_sf"/>
</dbReference>
<dbReference type="EC" id="3.5.1.5" evidence="2"/>
<dbReference type="InterPro" id="IPR002019">
    <property type="entry name" value="Urease_beta-like"/>
</dbReference>
<dbReference type="Pfam" id="PF00699">
    <property type="entry name" value="Urease_beta"/>
    <property type="match status" value="1"/>
</dbReference>
<dbReference type="InterPro" id="IPR032466">
    <property type="entry name" value="Metal_Hydrolase"/>
</dbReference>
<reference evidence="6" key="1">
    <citation type="journal article" date="2022" name="Int. J. Mol. Sci.">
        <title>Draft Genome of Tanacetum Coccineum: Genomic Comparison of Closely Related Tanacetum-Family Plants.</title>
        <authorList>
            <person name="Yamashiro T."/>
            <person name="Shiraishi A."/>
            <person name="Nakayama K."/>
            <person name="Satake H."/>
        </authorList>
    </citation>
    <scope>NUCLEOTIDE SEQUENCE</scope>
</reference>
<dbReference type="SUPFAM" id="SSF51556">
    <property type="entry name" value="Metallo-dependent hydrolases"/>
    <property type="match status" value="1"/>
</dbReference>
<comment type="caution">
    <text evidence="4">Lacks conserved residue(s) required for the propagation of feature annotation.</text>
</comment>
<dbReference type="SUPFAM" id="SSF54111">
    <property type="entry name" value="Urease, gamma-subunit"/>
    <property type="match status" value="1"/>
</dbReference>
<dbReference type="InterPro" id="IPR017951">
    <property type="entry name" value="Urease_asu_c"/>
</dbReference>
<dbReference type="Pfam" id="PF00547">
    <property type="entry name" value="Urease_gamma"/>
    <property type="match status" value="1"/>
</dbReference>
<dbReference type="Gene3D" id="3.20.20.140">
    <property type="entry name" value="Metal-dependent hydrolases"/>
    <property type="match status" value="1"/>
</dbReference>
<dbReference type="SUPFAM" id="SSF51338">
    <property type="entry name" value="Composite domain of metallo-dependent hydrolases"/>
    <property type="match status" value="1"/>
</dbReference>
<dbReference type="NCBIfam" id="TIGR00192">
    <property type="entry name" value="urease_beta"/>
    <property type="match status" value="1"/>
</dbReference>
<evidence type="ECO:0000313" key="7">
    <source>
        <dbReference type="Proteomes" id="UP001151760"/>
    </source>
</evidence>
<evidence type="ECO:0000256" key="3">
    <source>
        <dbReference type="ARBA" id="ARBA00022801"/>
    </source>
</evidence>
<accession>A0ABQ5G490</accession>
<dbReference type="InterPro" id="IPR002026">
    <property type="entry name" value="Urease_gamma/gamma-beta_su"/>
</dbReference>
<dbReference type="EMBL" id="BQNB010018030">
    <property type="protein sequence ID" value="GJT69893.1"/>
    <property type="molecule type" value="Genomic_DNA"/>
</dbReference>
<dbReference type="CDD" id="cd00407">
    <property type="entry name" value="Urease_beta"/>
    <property type="match status" value="1"/>
</dbReference>
<evidence type="ECO:0000313" key="6">
    <source>
        <dbReference type="EMBL" id="GJT69893.1"/>
    </source>
</evidence>
<comment type="pathway">
    <text evidence="1">Nitrogen metabolism; urea degradation; CO(2) and NH(3) from urea (urease route): step 1/1.</text>
</comment>
<evidence type="ECO:0000259" key="5">
    <source>
        <dbReference type="PROSITE" id="PS51368"/>
    </source>
</evidence>
<dbReference type="PROSITE" id="PS51368">
    <property type="entry name" value="UREASE_3"/>
    <property type="match status" value="1"/>
</dbReference>
<evidence type="ECO:0000256" key="4">
    <source>
        <dbReference type="PROSITE-ProRule" id="PRU00700"/>
    </source>
</evidence>
<dbReference type="InterPro" id="IPR050069">
    <property type="entry name" value="Urease_subunit"/>
</dbReference>
<keyword evidence="7" id="KW-1185">Reference proteome</keyword>
<proteinExistence type="predicted"/>
<comment type="caution">
    <text evidence="6">The sequence shown here is derived from an EMBL/GenBank/DDBJ whole genome shotgun (WGS) entry which is preliminary data.</text>
</comment>
<sequence>ILEFVHDGDKSVAELMDIGIQLLGRRQVLPTVPHLLDSVQGTFPDGTKLITVHDPVSSENGNLDLALHGSFLPIPSLEKFPIIEDGKIPGELILRNGHILLNSGREAVILKVTNDGDRPIQVGSHYHIIEVNPCLIFVRRKSYGMRLNIPAGTATRFECVFGGGKVIRDGMGQASGYSASDCQDTVITNALIIDYTRIFKADIGIKGGCISAIGKAGNPDSIDRSTQIISFSWQLSTRICITTMIGGGTGPAEGTRATTCTPGSVHMKLMLQATDGIPMNFWNSTGKHKPSSSGSSVIPEGLHSAMGLKLHEDWGPLLRL</sequence>
<gene>
    <name evidence="6" type="ORF">Tco_1029179</name>
</gene>